<organism evidence="2">
    <name type="scientific">Edwardsiella ictaluri</name>
    <dbReference type="NCBI Taxonomy" id="67780"/>
    <lineage>
        <taxon>Bacteria</taxon>
        <taxon>Pseudomonadati</taxon>
        <taxon>Pseudomonadota</taxon>
        <taxon>Gammaproteobacteria</taxon>
        <taxon>Enterobacterales</taxon>
        <taxon>Hafniaceae</taxon>
        <taxon>Edwardsiella</taxon>
    </lineage>
</organism>
<dbReference type="GeneID" id="69539860"/>
<evidence type="ECO:0000313" key="2">
    <source>
        <dbReference type="EMBL" id="AAT47206.1"/>
    </source>
</evidence>
<keyword evidence="1" id="KW-1133">Transmembrane helix</keyword>
<dbReference type="EMBL" id="AY641983">
    <property type="protein sequence ID" value="AAT47206.1"/>
    <property type="molecule type" value="Genomic_DNA"/>
</dbReference>
<reference evidence="2" key="1">
    <citation type="submission" date="2004-05" db="EMBL/GenBank/DDBJ databases">
        <title>Identification of Virulence Factors Involved in the Pathogenesis of Edwardsiella ictaluri Using Signature Tagged Mutagenesis.</title>
        <authorList>
            <person name="Thune R.L."/>
            <person name="Fernandez D.H."/>
            <person name="Benoit J.L."/>
            <person name="Kelly-Smith M."/>
            <person name="Rogge M.L."/>
            <person name="Booth N.J."/>
            <person name="Bologna R.A."/>
        </authorList>
    </citation>
    <scope>NUCLEOTIDE SEQUENCE</scope>
</reference>
<accession>Q6GUC1</accession>
<protein>
    <submittedName>
        <fullName evidence="2">Putative membrane protein</fullName>
    </submittedName>
</protein>
<feature type="transmembrane region" description="Helical" evidence="1">
    <location>
        <begin position="12"/>
        <end position="34"/>
    </location>
</feature>
<feature type="transmembrane region" description="Helical" evidence="1">
    <location>
        <begin position="75"/>
        <end position="102"/>
    </location>
</feature>
<sequence length="174" mass="19435">MPPLTLCYTTKIFKSLLAISIALFGLLVGSGNILDYGTNWQFVQHVLSMDSMEPWINGQALQGRAVTSVTVQQTAYTLIILGELVFGFVCFWGGILMLHGSFVSRPERYIKGKALFTLGCIPALLVWYTGFAVIGGEYFAMWANQWNGQMKSYTFISFIILSLMYISQAESEQN</sequence>
<evidence type="ECO:0000256" key="1">
    <source>
        <dbReference type="SAM" id="Phobius"/>
    </source>
</evidence>
<dbReference type="AlphaFoldDB" id="Q6GUC1"/>
<dbReference type="RefSeq" id="WP_035610188.1">
    <property type="nucleotide sequence ID" value="NZ_AP028097.1"/>
</dbReference>
<dbReference type="InterPro" id="IPR018681">
    <property type="entry name" value="DUF2165_transmembrane"/>
</dbReference>
<feature type="transmembrane region" description="Helical" evidence="1">
    <location>
        <begin position="114"/>
        <end position="140"/>
    </location>
</feature>
<keyword evidence="1" id="KW-0812">Transmembrane</keyword>
<proteinExistence type="predicted"/>
<dbReference type="Pfam" id="PF09933">
    <property type="entry name" value="DUF2165"/>
    <property type="match status" value="1"/>
</dbReference>
<name>Q6GUC1_EDWIC</name>
<feature type="transmembrane region" description="Helical" evidence="1">
    <location>
        <begin position="152"/>
        <end position="169"/>
    </location>
</feature>
<keyword evidence="1" id="KW-0472">Membrane</keyword>